<protein>
    <recommendedName>
        <fullName evidence="1">Ubiquitin-like domain-containing protein</fullName>
    </recommendedName>
</protein>
<accession>A0A812NSU3</accession>
<dbReference type="EMBL" id="CAJNDS010002068">
    <property type="protein sequence ID" value="CAE7302060.1"/>
    <property type="molecule type" value="Genomic_DNA"/>
</dbReference>
<dbReference type="PROSITE" id="PS50053">
    <property type="entry name" value="UBIQUITIN_2"/>
    <property type="match status" value="1"/>
</dbReference>
<name>A0A812NSU3_9DINO</name>
<evidence type="ECO:0000313" key="3">
    <source>
        <dbReference type="Proteomes" id="UP000604046"/>
    </source>
</evidence>
<organism evidence="2 3">
    <name type="scientific">Symbiodinium natans</name>
    <dbReference type="NCBI Taxonomy" id="878477"/>
    <lineage>
        <taxon>Eukaryota</taxon>
        <taxon>Sar</taxon>
        <taxon>Alveolata</taxon>
        <taxon>Dinophyceae</taxon>
        <taxon>Suessiales</taxon>
        <taxon>Symbiodiniaceae</taxon>
        <taxon>Symbiodinium</taxon>
    </lineage>
</organism>
<proteinExistence type="predicted"/>
<dbReference type="InterPro" id="IPR029071">
    <property type="entry name" value="Ubiquitin-like_domsf"/>
</dbReference>
<dbReference type="OrthoDB" id="10295208at2759"/>
<feature type="domain" description="Ubiquitin-like" evidence="1">
    <location>
        <begin position="22"/>
        <end position="83"/>
    </location>
</feature>
<gene>
    <name evidence="2" type="ORF">SNAT2548_LOCUS15886</name>
</gene>
<dbReference type="SUPFAM" id="SSF54236">
    <property type="entry name" value="Ubiquitin-like"/>
    <property type="match status" value="1"/>
</dbReference>
<dbReference type="AlphaFoldDB" id="A0A812NSU3"/>
<dbReference type="Proteomes" id="UP000604046">
    <property type="component" value="Unassembled WGS sequence"/>
</dbReference>
<evidence type="ECO:0000259" key="1">
    <source>
        <dbReference type="PROSITE" id="PS50053"/>
    </source>
</evidence>
<comment type="caution">
    <text evidence="2">The sequence shown here is derived from an EMBL/GenBank/DDBJ whole genome shotgun (WGS) entry which is preliminary data.</text>
</comment>
<evidence type="ECO:0000313" key="2">
    <source>
        <dbReference type="EMBL" id="CAE7302060.1"/>
    </source>
</evidence>
<keyword evidence="3" id="KW-1185">Reference proteome</keyword>
<sequence length="242" mass="26400">MSTEGTKGTEPEKEEAEAAKTLRVVVRSLGGEELLALEADAAWTVAAIASKVELEPKVTGVVRVKLQLDGKVLEGGERLEDVDSGGDLDLTAIVIRESVAGVYAAWACSILILHPDHRAAYLWYDDYWEDPLRESCPQRSAEEWASEETSGTWSLDGVNISAHAIEGYLGDDLELTASIASSPDALKQGISETMLVCKLYHKFGDDERSATPEEKSFYKVCHFDEEAAEHLGEDAPGKHPRP</sequence>
<reference evidence="2" key="1">
    <citation type="submission" date="2021-02" db="EMBL/GenBank/DDBJ databases">
        <authorList>
            <person name="Dougan E. K."/>
            <person name="Rhodes N."/>
            <person name="Thang M."/>
            <person name="Chan C."/>
        </authorList>
    </citation>
    <scope>NUCLEOTIDE SEQUENCE</scope>
</reference>
<dbReference type="InterPro" id="IPR000626">
    <property type="entry name" value="Ubiquitin-like_dom"/>
</dbReference>